<accession>A0A6J6RIR5</accession>
<dbReference type="AlphaFoldDB" id="A0A6J6RIR5"/>
<gene>
    <name evidence="1" type="ORF">UFOPK2579_02014</name>
</gene>
<name>A0A6J6RIR5_9ZZZZ</name>
<dbReference type="EMBL" id="CAEZXR010000265">
    <property type="protein sequence ID" value="CAB4721488.1"/>
    <property type="molecule type" value="Genomic_DNA"/>
</dbReference>
<organism evidence="1">
    <name type="scientific">freshwater metagenome</name>
    <dbReference type="NCBI Taxonomy" id="449393"/>
    <lineage>
        <taxon>unclassified sequences</taxon>
        <taxon>metagenomes</taxon>
        <taxon>ecological metagenomes</taxon>
    </lineage>
</organism>
<protein>
    <submittedName>
        <fullName evidence="1">Unannotated protein</fullName>
    </submittedName>
</protein>
<reference evidence="1" key="1">
    <citation type="submission" date="2020-05" db="EMBL/GenBank/DDBJ databases">
        <authorList>
            <person name="Chiriac C."/>
            <person name="Salcher M."/>
            <person name="Ghai R."/>
            <person name="Kavagutti S V."/>
        </authorList>
    </citation>
    <scope>NUCLEOTIDE SEQUENCE</scope>
</reference>
<evidence type="ECO:0000313" key="1">
    <source>
        <dbReference type="EMBL" id="CAB4721488.1"/>
    </source>
</evidence>
<sequence>MRTSSTLATLSLAPLTLGAALALATIAPALAEEPASTTTHEVGNVLECTGTWQGRAVYASLYENAAFTNVVQVLVGDDGDQVGDSRESATPYIEDSQVKAGLRVGGKKATVKGYAVAAGPRRAVHDVQDDAGQRVESDGFHRRLDHRIRFTWKGVSAPLTCATAFHFDLQVTRTDVTGD</sequence>
<proteinExistence type="predicted"/>